<evidence type="ECO:0000313" key="2">
    <source>
        <dbReference type="EMBL" id="CAL1402692.1"/>
    </source>
</evidence>
<gene>
    <name evidence="2" type="ORF">LTRI10_LOCUS42676</name>
</gene>
<evidence type="ECO:0000313" key="3">
    <source>
        <dbReference type="Proteomes" id="UP001497516"/>
    </source>
</evidence>
<reference evidence="2 3" key="1">
    <citation type="submission" date="2024-04" db="EMBL/GenBank/DDBJ databases">
        <authorList>
            <person name="Fracassetti M."/>
        </authorList>
    </citation>
    <scope>NUCLEOTIDE SEQUENCE [LARGE SCALE GENOMIC DNA]</scope>
</reference>
<keyword evidence="3" id="KW-1185">Reference proteome</keyword>
<feature type="region of interest" description="Disordered" evidence="1">
    <location>
        <begin position="25"/>
        <end position="76"/>
    </location>
</feature>
<organism evidence="2 3">
    <name type="scientific">Linum trigynum</name>
    <dbReference type="NCBI Taxonomy" id="586398"/>
    <lineage>
        <taxon>Eukaryota</taxon>
        <taxon>Viridiplantae</taxon>
        <taxon>Streptophyta</taxon>
        <taxon>Embryophyta</taxon>
        <taxon>Tracheophyta</taxon>
        <taxon>Spermatophyta</taxon>
        <taxon>Magnoliopsida</taxon>
        <taxon>eudicotyledons</taxon>
        <taxon>Gunneridae</taxon>
        <taxon>Pentapetalae</taxon>
        <taxon>rosids</taxon>
        <taxon>fabids</taxon>
        <taxon>Malpighiales</taxon>
        <taxon>Linaceae</taxon>
        <taxon>Linum</taxon>
    </lineage>
</organism>
<dbReference type="EMBL" id="OZ034820">
    <property type="protein sequence ID" value="CAL1402692.1"/>
    <property type="molecule type" value="Genomic_DNA"/>
</dbReference>
<dbReference type="Proteomes" id="UP001497516">
    <property type="component" value="Chromosome 7"/>
</dbReference>
<name>A0AAV2FXC9_9ROSI</name>
<sequence>MTSSPNDKAAVVRPPWSIEILILAAPTTPPPSTSSWTPAPTSGSISTPQLPLVHERPSTAQRQRHVDEEEAFAVDE</sequence>
<proteinExistence type="predicted"/>
<evidence type="ECO:0000256" key="1">
    <source>
        <dbReference type="SAM" id="MobiDB-lite"/>
    </source>
</evidence>
<dbReference type="AlphaFoldDB" id="A0AAV2FXC9"/>
<accession>A0AAV2FXC9</accession>
<protein>
    <submittedName>
        <fullName evidence="2">Uncharacterized protein</fullName>
    </submittedName>
</protein>
<feature type="compositionally biased region" description="Low complexity" evidence="1">
    <location>
        <begin position="33"/>
        <end position="44"/>
    </location>
</feature>